<keyword evidence="3 8" id="KW-1133">Transmembrane helix</keyword>
<dbReference type="Proteomes" id="UP000515163">
    <property type="component" value="Unplaced"/>
</dbReference>
<evidence type="ECO:0000313" key="13">
    <source>
        <dbReference type="RefSeq" id="XP_031560806.1"/>
    </source>
</evidence>
<dbReference type="RefSeq" id="XP_031560806.1">
    <property type="nucleotide sequence ID" value="XM_031704946.1"/>
</dbReference>
<organism evidence="10 14">
    <name type="scientific">Actinia tenebrosa</name>
    <name type="common">Australian red waratah sea anemone</name>
    <dbReference type="NCBI Taxonomy" id="6105"/>
    <lineage>
        <taxon>Eukaryota</taxon>
        <taxon>Metazoa</taxon>
        <taxon>Cnidaria</taxon>
        <taxon>Anthozoa</taxon>
        <taxon>Hexacorallia</taxon>
        <taxon>Actiniaria</taxon>
        <taxon>Actiniidae</taxon>
        <taxon>Actinia</taxon>
    </lineage>
</organism>
<dbReference type="CDD" id="cd00637">
    <property type="entry name" value="7tm_classA_rhodopsin-like"/>
    <property type="match status" value="1"/>
</dbReference>
<evidence type="ECO:0000313" key="12">
    <source>
        <dbReference type="RefSeq" id="XP_031560805.1"/>
    </source>
</evidence>
<dbReference type="Gene3D" id="1.20.1070.10">
    <property type="entry name" value="Rhodopsin 7-helix transmembrane proteins"/>
    <property type="match status" value="1"/>
</dbReference>
<dbReference type="GO" id="GO:0004930">
    <property type="term" value="F:G protein-coupled receptor activity"/>
    <property type="evidence" value="ECO:0007669"/>
    <property type="project" value="UniProtKB-KW"/>
</dbReference>
<evidence type="ECO:0000256" key="8">
    <source>
        <dbReference type="SAM" id="Phobius"/>
    </source>
</evidence>
<evidence type="ECO:0000256" key="7">
    <source>
        <dbReference type="ARBA" id="ARBA00023224"/>
    </source>
</evidence>
<dbReference type="InterPro" id="IPR050125">
    <property type="entry name" value="GPCR_opsins"/>
</dbReference>
<gene>
    <name evidence="11 12 13 14" type="primary">LOC116296843</name>
</gene>
<dbReference type="PRINTS" id="PR00237">
    <property type="entry name" value="GPCRRHODOPSN"/>
</dbReference>
<evidence type="ECO:0000313" key="10">
    <source>
        <dbReference type="Proteomes" id="UP000515163"/>
    </source>
</evidence>
<dbReference type="GO" id="GO:0016020">
    <property type="term" value="C:membrane"/>
    <property type="evidence" value="ECO:0007669"/>
    <property type="project" value="UniProtKB-SubCell"/>
</dbReference>
<dbReference type="RefSeq" id="XP_031560807.1">
    <property type="nucleotide sequence ID" value="XM_031704947.1"/>
</dbReference>
<evidence type="ECO:0000256" key="5">
    <source>
        <dbReference type="ARBA" id="ARBA00023136"/>
    </source>
</evidence>
<evidence type="ECO:0000256" key="4">
    <source>
        <dbReference type="ARBA" id="ARBA00023040"/>
    </source>
</evidence>
<evidence type="ECO:0000313" key="11">
    <source>
        <dbReference type="RefSeq" id="XP_031560804.1"/>
    </source>
</evidence>
<keyword evidence="7" id="KW-0807">Transducer</keyword>
<feature type="transmembrane region" description="Helical" evidence="8">
    <location>
        <begin position="181"/>
        <end position="203"/>
    </location>
</feature>
<dbReference type="SMART" id="SM01381">
    <property type="entry name" value="7TM_GPCR_Srsx"/>
    <property type="match status" value="1"/>
</dbReference>
<evidence type="ECO:0000256" key="1">
    <source>
        <dbReference type="ARBA" id="ARBA00004141"/>
    </source>
</evidence>
<feature type="transmembrane region" description="Helical" evidence="8">
    <location>
        <begin position="139"/>
        <end position="161"/>
    </location>
</feature>
<dbReference type="AlphaFoldDB" id="A0A6P8I6Z0"/>
<dbReference type="Pfam" id="PF00001">
    <property type="entry name" value="7tm_1"/>
    <property type="match status" value="1"/>
</dbReference>
<feature type="transmembrane region" description="Helical" evidence="8">
    <location>
        <begin position="240"/>
        <end position="261"/>
    </location>
</feature>
<dbReference type="GeneID" id="116296843"/>
<keyword evidence="6" id="KW-0675">Receptor</keyword>
<keyword evidence="4" id="KW-0297">G-protein coupled receptor</keyword>
<evidence type="ECO:0000256" key="3">
    <source>
        <dbReference type="ARBA" id="ARBA00022989"/>
    </source>
</evidence>
<dbReference type="SUPFAM" id="SSF81321">
    <property type="entry name" value="Family A G protein-coupled receptor-like"/>
    <property type="match status" value="1"/>
</dbReference>
<dbReference type="PANTHER" id="PTHR24240">
    <property type="entry name" value="OPSIN"/>
    <property type="match status" value="1"/>
</dbReference>
<dbReference type="RefSeq" id="XP_031560805.1">
    <property type="nucleotide sequence ID" value="XM_031704945.1"/>
</dbReference>
<proteinExistence type="predicted"/>
<keyword evidence="5 8" id="KW-0472">Membrane</keyword>
<accession>A0A6P8I6Z0</accession>
<keyword evidence="10" id="KW-1185">Reference proteome</keyword>
<keyword evidence="2 8" id="KW-0812">Transmembrane</keyword>
<evidence type="ECO:0000256" key="2">
    <source>
        <dbReference type="ARBA" id="ARBA00022692"/>
    </source>
</evidence>
<dbReference type="InterPro" id="IPR017452">
    <property type="entry name" value="GPCR_Rhodpsn_7TM"/>
</dbReference>
<feature type="transmembrane region" description="Helical" evidence="8">
    <location>
        <begin position="97"/>
        <end position="118"/>
    </location>
</feature>
<reference evidence="11 12" key="1">
    <citation type="submission" date="2025-04" db="UniProtKB">
        <authorList>
            <consortium name="RefSeq"/>
        </authorList>
    </citation>
    <scope>IDENTIFICATION</scope>
    <source>
        <tissue evidence="11 12">Tentacle</tissue>
    </source>
</reference>
<feature type="transmembrane region" description="Helical" evidence="8">
    <location>
        <begin position="273"/>
        <end position="295"/>
    </location>
</feature>
<protein>
    <submittedName>
        <fullName evidence="11 12">D(2) dopamine receptor-like</fullName>
    </submittedName>
</protein>
<feature type="transmembrane region" description="Helical" evidence="8">
    <location>
        <begin position="27"/>
        <end position="48"/>
    </location>
</feature>
<name>A0A6P8I6Z0_ACTTE</name>
<dbReference type="KEGG" id="aten:116296843"/>
<sequence>MASLFEYPRLIKELFSRSTTTKTFESLILIFLILCALLGNLLVCYVVTKNSRLRTVSNTLVLNLAISDVLMASLCMPLSLGVLIAGEWPYGNIVCDMHGFLIFSFGIVSEATMCSIAINRFFAITRPFSYTSVFTPQNIRIIIVFLWLLPLLASVPPFAGWGYYAFQPGKAFCIYPFNVNIVYTVLVEVLFIFTPMNIIIISYKKCYTAMKQNNRRVADMTVSGSVDSRRREQESRATRTMMTATAGFMLCWMPVAVIDFADIFTGGGNLPRQVYMLNAYLIYISSTINPFIYWLMNKDFRRAFKEVLPFFSATSIDSGINSMTRGDRSVGAPTDVTLQS</sequence>
<dbReference type="OrthoDB" id="10044919at2759"/>
<dbReference type="RefSeq" id="XP_031560804.1">
    <property type="nucleotide sequence ID" value="XM_031704944.1"/>
</dbReference>
<dbReference type="InterPro" id="IPR000276">
    <property type="entry name" value="GPCR_Rhodpsn"/>
</dbReference>
<comment type="subcellular location">
    <subcellularLocation>
        <location evidence="1">Membrane</location>
        <topology evidence="1">Multi-pass membrane protein</topology>
    </subcellularLocation>
</comment>
<evidence type="ECO:0000259" key="9">
    <source>
        <dbReference type="PROSITE" id="PS50262"/>
    </source>
</evidence>
<evidence type="ECO:0000313" key="14">
    <source>
        <dbReference type="RefSeq" id="XP_031560807.1"/>
    </source>
</evidence>
<dbReference type="PROSITE" id="PS50262">
    <property type="entry name" value="G_PROTEIN_RECEP_F1_2"/>
    <property type="match status" value="1"/>
</dbReference>
<feature type="domain" description="G-protein coupled receptors family 1 profile" evidence="9">
    <location>
        <begin position="39"/>
        <end position="293"/>
    </location>
</feature>
<evidence type="ECO:0000256" key="6">
    <source>
        <dbReference type="ARBA" id="ARBA00023170"/>
    </source>
</evidence>
<feature type="transmembrane region" description="Helical" evidence="8">
    <location>
        <begin position="60"/>
        <end position="85"/>
    </location>
</feature>